<evidence type="ECO:0000313" key="4">
    <source>
        <dbReference type="Proteomes" id="UP000017800"/>
    </source>
</evidence>
<evidence type="ECO:0000256" key="1">
    <source>
        <dbReference type="SAM" id="SignalP"/>
    </source>
</evidence>
<proteinExistence type="predicted"/>
<dbReference type="AlphaFoldDB" id="V5FAI5"/>
<dbReference type="InterPro" id="IPR008964">
    <property type="entry name" value="Invasin/intimin_cell_adhesion"/>
</dbReference>
<evidence type="ECO:0000259" key="2">
    <source>
        <dbReference type="Pfam" id="PF20419"/>
    </source>
</evidence>
<keyword evidence="4" id="KW-1185">Reference proteome</keyword>
<gene>
    <name evidence="3" type="primary">mshQ</name>
    <name evidence="3" type="ORF">VHA01S_003_02340</name>
</gene>
<dbReference type="InterPro" id="IPR046524">
    <property type="entry name" value="DUF6701"/>
</dbReference>
<feature type="domain" description="DUF6701" evidence="2">
    <location>
        <begin position="494"/>
        <end position="1115"/>
    </location>
</feature>
<dbReference type="OrthoDB" id="9790247at2"/>
<dbReference type="RefSeq" id="WP_023402557.1">
    <property type="nucleotide sequence ID" value="NZ_BAUJ01000003.1"/>
</dbReference>
<dbReference type="eggNOG" id="COG5571">
    <property type="taxonomic scope" value="Bacteria"/>
</dbReference>
<comment type="caution">
    <text evidence="3">The sequence shown here is derived from an EMBL/GenBank/DDBJ whole genome shotgun (WGS) entry which is preliminary data.</text>
</comment>
<feature type="signal peptide" evidence="1">
    <location>
        <begin position="1"/>
        <end position="22"/>
    </location>
</feature>
<keyword evidence="1" id="KW-0732">Signal</keyword>
<reference evidence="3 4" key="2">
    <citation type="submission" date="2013-11" db="EMBL/GenBank/DDBJ databases">
        <title>Whole genome shotgun sequence of Vibrio halioticoli NBRC 102217.</title>
        <authorList>
            <person name="Isaki S."/>
            <person name="Kimura A."/>
            <person name="Ohji S."/>
            <person name="Hosoyama A."/>
            <person name="Fujita N."/>
            <person name="Hashimoto M."/>
            <person name="Hosoyama Y."/>
            <person name="Yamazoe A."/>
        </authorList>
    </citation>
    <scope>NUCLEOTIDE SEQUENCE [LARGE SCALE GENOMIC DNA]</scope>
    <source>
        <strain evidence="3 4">NBRC 102217</strain>
    </source>
</reference>
<reference evidence="3 4" key="1">
    <citation type="submission" date="2013-10" db="EMBL/GenBank/DDBJ databases">
        <authorList>
            <person name="Ichikawa N."/>
            <person name="Kimura A."/>
            <person name="Ohji S."/>
            <person name="Hosoyama A."/>
            <person name="Fujita N."/>
        </authorList>
    </citation>
    <scope>NUCLEOTIDE SEQUENCE [LARGE SCALE GENOMIC DNA]</scope>
    <source>
        <strain evidence="3 4">NBRC 102217</strain>
    </source>
</reference>
<organism evidence="3 4">
    <name type="scientific">Vibrio halioticoli NBRC 102217</name>
    <dbReference type="NCBI Taxonomy" id="1219072"/>
    <lineage>
        <taxon>Bacteria</taxon>
        <taxon>Pseudomonadati</taxon>
        <taxon>Pseudomonadota</taxon>
        <taxon>Gammaproteobacteria</taxon>
        <taxon>Vibrionales</taxon>
        <taxon>Vibrionaceae</taxon>
        <taxon>Vibrio</taxon>
    </lineage>
</organism>
<protein>
    <submittedName>
        <fullName evidence="3">MSHA biogenesis protein MshQ</fullName>
    </submittedName>
</protein>
<dbReference type="SUPFAM" id="SSF49373">
    <property type="entry name" value="Invasin/intimin cell-adhesion fragments"/>
    <property type="match status" value="1"/>
</dbReference>
<dbReference type="Proteomes" id="UP000017800">
    <property type="component" value="Unassembled WGS sequence"/>
</dbReference>
<evidence type="ECO:0000313" key="3">
    <source>
        <dbReference type="EMBL" id="GAD88158.1"/>
    </source>
</evidence>
<dbReference type="Pfam" id="PF20419">
    <property type="entry name" value="DUF6701"/>
    <property type="match status" value="1"/>
</dbReference>
<dbReference type="EMBL" id="BAUJ01000003">
    <property type="protein sequence ID" value="GAD88158.1"/>
    <property type="molecule type" value="Genomic_DNA"/>
</dbReference>
<name>V5FAI5_9VIBR</name>
<accession>V5FAI5</accession>
<sequence>MNRLYSFVVFIFLFLFSHSVFAETCSVAGNKDYVVQFQVVGSNYYQDIAFTHGKDKYVLWYTQQEEPLEENVYHFNEQGLSLGQTYTVRIEVEHTTGNSNIANYYLIVNGMKVHQDTQNNVAANGKLEGTGTNISNLECGESVDLPELEQCAAFPRVVQSWSSSSSSSSSLNILGGGSRIFDAHDEKSGHVGFGTVVDQSHEGYDQPACDGDINGGGVRCIAEPSLLISEPAIIPFSSRDELTFDKEVRDIPEGKYTNVSLNGWGEYRLTGTYYEFDSLTLPGSVKLVVKDNTLIRLKTFTINGSSTLGSSDHSDGIPENITIWGEDNSNINIDTSTPFYANIFSRQSVNLGGGSIIIGSITAFEINMSGNRIQRVEDNCEVPTVPTGKTFIIQPKTAQALTCERIPVDFYVVDDNGQPITGYSNNFNANAIDLPNGSACWSEQSSGGTCTSTALNSQFINGAKRLYLQSTTVGNLNVTATVASDNLSATEGPYRFVPFGFQFEPKPAKVIAGKPFTVQVKALADTGGACETIDNYNGTKDLTLSSTNYQQPSSGSKLVTATDTNLVFTQGIANLELTYRDAGHVSVTVSDPDWTKEQCGADCEDYQGSWTGLSGNVDIYSRPYTFALCNIQANSGNGPVINPQGTATSGNGFTAAGDEFSLYSKPIIWANGDSELGIVDLSSKDFCNYETTPNYSQSDALAAKQILSIPTDKPHSPVGGKVGILSGGVEKLHTDIVNGIYTFSGLSWNEVGSILLTSNLDGPYYDMTVNPSTIPVGRFYPAKLALIEDHIVYPLGQEENGNYVGFGYMNQPVGHDFIVEAQNRQSEPTYNYGLFADNLMVDIDYLAIDGNDVDFTSRLDSATWVDLSWKGSDWGKADIYGVASNARLAPHTQDFMMSKLPDPQPSTTNYTTIPDGPYDGSNSQFGLWVSNKVDGVDFQILDLNGEGIRLSEQPDFRYGRMHLKDVAGNSGQEIRVPLRTEYWKSSEFIINKDDRRSEYSAPQHFCSKVIWTNGSNSSASLNGFDTVTEGKSNKLSATHVKESDSHREQVRLWLRQGMLSPQRSETNIDCSKATSYTNQPWLQYNWRDKGDEDPSAVVTFGVFRGNDRIIFKGERALIGNEN</sequence>
<feature type="chain" id="PRO_5004733045" evidence="1">
    <location>
        <begin position="23"/>
        <end position="1122"/>
    </location>
</feature>